<evidence type="ECO:0000313" key="1">
    <source>
        <dbReference type="EMBL" id="TDH19031.1"/>
    </source>
</evidence>
<name>A0A4R5P7I1_9MYCO</name>
<dbReference type="InterPro" id="IPR036689">
    <property type="entry name" value="ESAT-6-like_sf"/>
</dbReference>
<gene>
    <name evidence="1" type="ORF">EJ571_20850</name>
</gene>
<accession>A0A4R5P7I1</accession>
<dbReference type="EMBL" id="RXLR01000019">
    <property type="protein sequence ID" value="TDH19031.1"/>
    <property type="molecule type" value="Genomic_DNA"/>
</dbReference>
<sequence length="105" mass="11182">MAGRLQVDPELLHRSADEMDRLLSAHRAAHAKAHAMIGAAASGLVGDAAAALKNESPEWQGHSKHVENESLHFRDAFDGIGYAIADADEQTAVNMLTTRLPQTGA</sequence>
<protein>
    <submittedName>
        <fullName evidence="1">PE domain-containing protein</fullName>
    </submittedName>
</protein>
<dbReference type="SUPFAM" id="SSF140453">
    <property type="entry name" value="EsxAB dimer-like"/>
    <property type="match status" value="1"/>
</dbReference>
<reference evidence="1 2" key="1">
    <citation type="journal article" date="2019" name="Sci. Rep.">
        <title>Extended insight into the Mycobacterium chelonae-abscessus complex through whole genome sequencing of Mycobacterium salmoniphilum outbreak and Mycobacterium salmoniphilum-like strains.</title>
        <authorList>
            <person name="Behra P.R.K."/>
            <person name="Das S."/>
            <person name="Pettersson B.M.F."/>
            <person name="Shirreff L."/>
            <person name="DuCote T."/>
            <person name="Jacobsson K.G."/>
            <person name="Ennis D.G."/>
            <person name="Kirsebom L.A."/>
        </authorList>
    </citation>
    <scope>NUCLEOTIDE SEQUENCE [LARGE SCALE GENOMIC DNA]</scope>
    <source>
        <strain evidence="1 2">DSM 45524</strain>
    </source>
</reference>
<dbReference type="AlphaFoldDB" id="A0A4R5P7I1"/>
<dbReference type="Proteomes" id="UP000295627">
    <property type="component" value="Unassembled WGS sequence"/>
</dbReference>
<comment type="caution">
    <text evidence="1">The sequence shown here is derived from an EMBL/GenBank/DDBJ whole genome shotgun (WGS) entry which is preliminary data.</text>
</comment>
<dbReference type="RefSeq" id="WP_078332511.1">
    <property type="nucleotide sequence ID" value="NZ_MAFQ01000001.1"/>
</dbReference>
<evidence type="ECO:0000313" key="2">
    <source>
        <dbReference type="Proteomes" id="UP000295627"/>
    </source>
</evidence>
<proteinExistence type="predicted"/>
<organism evidence="1 2">
    <name type="scientific">Mycobacteroides franklinii</name>
    <dbReference type="NCBI Taxonomy" id="948102"/>
    <lineage>
        <taxon>Bacteria</taxon>
        <taxon>Bacillati</taxon>
        <taxon>Actinomycetota</taxon>
        <taxon>Actinomycetes</taxon>
        <taxon>Mycobacteriales</taxon>
        <taxon>Mycobacteriaceae</taxon>
        <taxon>Mycobacteroides</taxon>
    </lineage>
</organism>